<evidence type="ECO:0000256" key="4">
    <source>
        <dbReference type="SAM" id="MobiDB-lite"/>
    </source>
</evidence>
<evidence type="ECO:0000313" key="7">
    <source>
        <dbReference type="Proteomes" id="UP000813068"/>
    </source>
</evidence>
<dbReference type="PROSITE" id="PS50893">
    <property type="entry name" value="ABC_TRANSPORTER_2"/>
    <property type="match status" value="1"/>
</dbReference>
<evidence type="ECO:0000256" key="1">
    <source>
        <dbReference type="ARBA" id="ARBA00005417"/>
    </source>
</evidence>
<protein>
    <submittedName>
        <fullName evidence="6">ABC transporter ATP-binding protein</fullName>
    </submittedName>
</protein>
<keyword evidence="3" id="KW-1278">Translocase</keyword>
<proteinExistence type="inferred from homology"/>
<reference evidence="6 7" key="1">
    <citation type="submission" date="2021-06" db="EMBL/GenBank/DDBJ databases">
        <title>Differences between aerobic and microaerobic xylene degrading microbial communities.</title>
        <authorList>
            <person name="Banerjee S."/>
            <person name="Tancsics A."/>
        </authorList>
    </citation>
    <scope>NUCLEOTIDE SEQUENCE [LARGE SCALE GENOMIC DNA]</scope>
    <source>
        <strain evidence="6 7">MAP12</strain>
    </source>
</reference>
<keyword evidence="2" id="KW-0813">Transport</keyword>
<organism evidence="6 7">
    <name type="scientific">Geopseudomonas aromaticivorans</name>
    <dbReference type="NCBI Taxonomy" id="2849492"/>
    <lineage>
        <taxon>Bacteria</taxon>
        <taxon>Pseudomonadati</taxon>
        <taxon>Pseudomonadota</taxon>
        <taxon>Gammaproteobacteria</taxon>
        <taxon>Pseudomonadales</taxon>
        <taxon>Pseudomonadaceae</taxon>
        <taxon>Geopseudomonas</taxon>
    </lineage>
</organism>
<accession>A0ABS6N341</accession>
<dbReference type="InterPro" id="IPR003439">
    <property type="entry name" value="ABC_transporter-like_ATP-bd"/>
</dbReference>
<keyword evidence="6" id="KW-0067">ATP-binding</keyword>
<keyword evidence="7" id="KW-1185">Reference proteome</keyword>
<evidence type="ECO:0000259" key="5">
    <source>
        <dbReference type="PROSITE" id="PS50893"/>
    </source>
</evidence>
<sequence length="285" mass="30992">MNTPVLQASSIALGYRQPEGLRRILENFDLRLQPGEIVTLLGPSGVGKSSLLRVLAGLQAPLEGEVRLFGEALAGPHPRVAVAFQDPSLLPWLNLEHNVAFGLDFKHQPKRGAAERDALVDQAIAAVGLQQARGRYPAELSGGMAQRTALARCLAREPHVLLLDEPFGALDEVTRADMQQLLLRIVRERQTAAVLITHDIDEALLLSERILLLGGTPAHALGEWHVDLPQPREELVDELGQLRIDILKTLRRASRSHDSHTRSAGDLPCATTATTPFTRAATSSS</sequence>
<dbReference type="InterPro" id="IPR050166">
    <property type="entry name" value="ABC_transporter_ATP-bind"/>
</dbReference>
<dbReference type="PANTHER" id="PTHR42788">
    <property type="entry name" value="TAURINE IMPORT ATP-BINDING PROTEIN-RELATED"/>
    <property type="match status" value="1"/>
</dbReference>
<dbReference type="GO" id="GO:0005524">
    <property type="term" value="F:ATP binding"/>
    <property type="evidence" value="ECO:0007669"/>
    <property type="project" value="UniProtKB-KW"/>
</dbReference>
<dbReference type="CDD" id="cd03293">
    <property type="entry name" value="ABC_NrtD_SsuB_transporters"/>
    <property type="match status" value="1"/>
</dbReference>
<name>A0ABS6N341_9GAMM</name>
<dbReference type="Pfam" id="PF00005">
    <property type="entry name" value="ABC_tran"/>
    <property type="match status" value="1"/>
</dbReference>
<keyword evidence="6" id="KW-0547">Nucleotide-binding</keyword>
<feature type="domain" description="ABC transporter" evidence="5">
    <location>
        <begin position="6"/>
        <end position="240"/>
    </location>
</feature>
<feature type="compositionally biased region" description="Low complexity" evidence="4">
    <location>
        <begin position="270"/>
        <end position="285"/>
    </location>
</feature>
<dbReference type="PANTHER" id="PTHR42788:SF19">
    <property type="entry name" value="ALIPHATIC SULFONATES IMPORT ATP-BINDING PROTEIN SSUB 2"/>
    <property type="match status" value="1"/>
</dbReference>
<comment type="similarity">
    <text evidence="1">Belongs to the ABC transporter superfamily.</text>
</comment>
<feature type="region of interest" description="Disordered" evidence="4">
    <location>
        <begin position="255"/>
        <end position="285"/>
    </location>
</feature>
<evidence type="ECO:0000256" key="2">
    <source>
        <dbReference type="ARBA" id="ARBA00022448"/>
    </source>
</evidence>
<dbReference type="Proteomes" id="UP000813068">
    <property type="component" value="Unassembled WGS sequence"/>
</dbReference>
<evidence type="ECO:0000256" key="3">
    <source>
        <dbReference type="ARBA" id="ARBA00022967"/>
    </source>
</evidence>
<dbReference type="SMART" id="SM00382">
    <property type="entry name" value="AAA"/>
    <property type="match status" value="1"/>
</dbReference>
<comment type="caution">
    <text evidence="6">The sequence shown here is derived from an EMBL/GenBank/DDBJ whole genome shotgun (WGS) entry which is preliminary data.</text>
</comment>
<gene>
    <name evidence="6" type="ORF">KRX52_19905</name>
</gene>
<dbReference type="InterPro" id="IPR003593">
    <property type="entry name" value="AAA+_ATPase"/>
</dbReference>
<dbReference type="EMBL" id="JAHRGL010000080">
    <property type="protein sequence ID" value="MBV2135041.1"/>
    <property type="molecule type" value="Genomic_DNA"/>
</dbReference>
<evidence type="ECO:0000313" key="6">
    <source>
        <dbReference type="EMBL" id="MBV2135041.1"/>
    </source>
</evidence>